<name>A0A117R8L2_9ACTN</name>
<organism evidence="1 2">
    <name type="scientific">Streptomyces griseoruber</name>
    <dbReference type="NCBI Taxonomy" id="1943"/>
    <lineage>
        <taxon>Bacteria</taxon>
        <taxon>Bacillati</taxon>
        <taxon>Actinomycetota</taxon>
        <taxon>Actinomycetes</taxon>
        <taxon>Kitasatosporales</taxon>
        <taxon>Streptomycetaceae</taxon>
        <taxon>Streptomyces</taxon>
    </lineage>
</organism>
<comment type="caution">
    <text evidence="1">The sequence shown here is derived from an EMBL/GenBank/DDBJ whole genome shotgun (WGS) entry which is preliminary data.</text>
</comment>
<accession>A0A117R8L2</accession>
<protein>
    <recommendedName>
        <fullName evidence="3">Aminoglycoside phosphotransferase</fullName>
    </recommendedName>
</protein>
<sequence>MWKPSETDLHLLREMFARAAEEFGCQAVDGVRAEGWRGRTLGGKVTVNGLVRWLRVVVAPTDKVSERLWMGNESAQAIAGAARPELLGVRDWAEEELRFRAELSTFVEDAPVSVTPELQGPVQLSESWWKELETSLKAVAATATDRVSVRQDLVNRRLEWISGGRVDPEVAVWKASHGDLHWANLTAPACVLFDWEGWGLAPAGWDVAVLRAYSLLQPSVAAEITDRFSGLLTGAGGRQVQLFAVAELLMAGSRGDHPELTPPLLDLASELLDEPAEVIARRVGLPAA</sequence>
<keyword evidence="2" id="KW-1185">Reference proteome</keyword>
<dbReference type="STRING" id="1943.AQJ64_34240"/>
<proteinExistence type="predicted"/>
<gene>
    <name evidence="1" type="ORF">AQJ64_34240</name>
</gene>
<reference evidence="1 2" key="1">
    <citation type="submission" date="2015-10" db="EMBL/GenBank/DDBJ databases">
        <title>Draft genome sequence of Streptomyces griseoruber DSM 40281, type strain for the species Streptomyces griseoruber.</title>
        <authorList>
            <person name="Ruckert C."/>
            <person name="Winkler A."/>
            <person name="Kalinowski J."/>
            <person name="Kampfer P."/>
            <person name="Glaeser S."/>
        </authorList>
    </citation>
    <scope>NUCLEOTIDE SEQUENCE [LARGE SCALE GENOMIC DNA]</scope>
    <source>
        <strain evidence="1 2">DSM 40281</strain>
    </source>
</reference>
<dbReference type="AlphaFoldDB" id="A0A117R8L2"/>
<dbReference type="Proteomes" id="UP000052982">
    <property type="component" value="Unassembled WGS sequence"/>
</dbReference>
<evidence type="ECO:0000313" key="2">
    <source>
        <dbReference type="Proteomes" id="UP000052982"/>
    </source>
</evidence>
<dbReference type="EMBL" id="LMWW01000062">
    <property type="protein sequence ID" value="KUN77083.1"/>
    <property type="molecule type" value="Genomic_DNA"/>
</dbReference>
<evidence type="ECO:0000313" key="1">
    <source>
        <dbReference type="EMBL" id="KUN77083.1"/>
    </source>
</evidence>
<evidence type="ECO:0008006" key="3">
    <source>
        <dbReference type="Google" id="ProtNLM"/>
    </source>
</evidence>